<dbReference type="Proteomes" id="UP000198948">
    <property type="component" value="Unassembled WGS sequence"/>
</dbReference>
<dbReference type="STRING" id="142588.SAMN04488559_11210"/>
<protein>
    <submittedName>
        <fullName evidence="2">Uncharacterized protein</fullName>
    </submittedName>
</protein>
<keyword evidence="1" id="KW-0812">Transmembrane</keyword>
<organism evidence="2 3">
    <name type="scientific">Isobaculum melis</name>
    <dbReference type="NCBI Taxonomy" id="142588"/>
    <lineage>
        <taxon>Bacteria</taxon>
        <taxon>Bacillati</taxon>
        <taxon>Bacillota</taxon>
        <taxon>Bacilli</taxon>
        <taxon>Lactobacillales</taxon>
        <taxon>Carnobacteriaceae</taxon>
        <taxon>Isobaculum</taxon>
    </lineage>
</organism>
<reference evidence="2 3" key="1">
    <citation type="submission" date="2016-10" db="EMBL/GenBank/DDBJ databases">
        <authorList>
            <person name="de Groot N.N."/>
        </authorList>
    </citation>
    <scope>NUCLEOTIDE SEQUENCE [LARGE SCALE GENOMIC DNA]</scope>
    <source>
        <strain evidence="2 3">DSM 13760</strain>
    </source>
</reference>
<keyword evidence="1" id="KW-0472">Membrane</keyword>
<dbReference type="EMBL" id="FOHA01000012">
    <property type="protein sequence ID" value="SER94515.1"/>
    <property type="molecule type" value="Genomic_DNA"/>
</dbReference>
<feature type="transmembrane region" description="Helical" evidence="1">
    <location>
        <begin position="89"/>
        <end position="109"/>
    </location>
</feature>
<evidence type="ECO:0000256" key="1">
    <source>
        <dbReference type="SAM" id="Phobius"/>
    </source>
</evidence>
<feature type="transmembrane region" description="Helical" evidence="1">
    <location>
        <begin position="7"/>
        <end position="26"/>
    </location>
</feature>
<dbReference type="AlphaFoldDB" id="A0A1H9TB83"/>
<feature type="transmembrane region" description="Helical" evidence="1">
    <location>
        <begin position="38"/>
        <end position="57"/>
    </location>
</feature>
<accession>A0A1H9TB83</accession>
<dbReference type="OrthoDB" id="2005058at2"/>
<proteinExistence type="predicted"/>
<keyword evidence="1" id="KW-1133">Transmembrane helix</keyword>
<name>A0A1H9TB83_9LACT</name>
<evidence type="ECO:0000313" key="2">
    <source>
        <dbReference type="EMBL" id="SER94515.1"/>
    </source>
</evidence>
<evidence type="ECO:0000313" key="3">
    <source>
        <dbReference type="Proteomes" id="UP000198948"/>
    </source>
</evidence>
<sequence>MKKTIGILSIVIVPIILFQSMIVGAANTLSNDSTAVDGSAGVLLAVCLLVSGILVLASKKSRGTLITAIVFYTLGGLIGLAGAGIYRDLVIWSVISLIFATLLLVFQIIKPKRNKLDHK</sequence>
<gene>
    <name evidence="2" type="ORF">SAMN04488559_11210</name>
</gene>
<dbReference type="RefSeq" id="WP_092652751.1">
    <property type="nucleotide sequence ID" value="NZ_FOHA01000012.1"/>
</dbReference>
<keyword evidence="3" id="KW-1185">Reference proteome</keyword>
<feature type="transmembrane region" description="Helical" evidence="1">
    <location>
        <begin position="64"/>
        <end position="83"/>
    </location>
</feature>